<feature type="region of interest" description="Disordered" evidence="1">
    <location>
        <begin position="276"/>
        <end position="335"/>
    </location>
</feature>
<dbReference type="AlphaFoldDB" id="A0A8H2XDU4"/>
<evidence type="ECO:0000313" key="3">
    <source>
        <dbReference type="Proteomes" id="UP000663846"/>
    </source>
</evidence>
<proteinExistence type="predicted"/>
<evidence type="ECO:0000256" key="1">
    <source>
        <dbReference type="SAM" id="MobiDB-lite"/>
    </source>
</evidence>
<evidence type="ECO:0000313" key="2">
    <source>
        <dbReference type="EMBL" id="CAE6423637.1"/>
    </source>
</evidence>
<accession>A0A8H2XDU4</accession>
<reference evidence="2" key="1">
    <citation type="submission" date="2021-01" db="EMBL/GenBank/DDBJ databases">
        <authorList>
            <person name="Kaushik A."/>
        </authorList>
    </citation>
    <scope>NUCLEOTIDE SEQUENCE</scope>
    <source>
        <strain evidence="2">AG1-1C</strain>
    </source>
</reference>
<organism evidence="2 3">
    <name type="scientific">Rhizoctonia solani</name>
    <dbReference type="NCBI Taxonomy" id="456999"/>
    <lineage>
        <taxon>Eukaryota</taxon>
        <taxon>Fungi</taxon>
        <taxon>Dikarya</taxon>
        <taxon>Basidiomycota</taxon>
        <taxon>Agaricomycotina</taxon>
        <taxon>Agaricomycetes</taxon>
        <taxon>Cantharellales</taxon>
        <taxon>Ceratobasidiaceae</taxon>
        <taxon>Rhizoctonia</taxon>
    </lineage>
</organism>
<feature type="compositionally biased region" description="Pro residues" evidence="1">
    <location>
        <begin position="290"/>
        <end position="307"/>
    </location>
</feature>
<comment type="caution">
    <text evidence="2">The sequence shown here is derived from an EMBL/GenBank/DDBJ whole genome shotgun (WGS) entry which is preliminary data.</text>
</comment>
<name>A0A8H2XDU4_9AGAM</name>
<feature type="region of interest" description="Disordered" evidence="1">
    <location>
        <begin position="145"/>
        <end position="226"/>
    </location>
</feature>
<feature type="compositionally biased region" description="Basic and acidic residues" evidence="1">
    <location>
        <begin position="186"/>
        <end position="226"/>
    </location>
</feature>
<dbReference type="EMBL" id="CAJMWS010000323">
    <property type="protein sequence ID" value="CAE6423637.1"/>
    <property type="molecule type" value="Genomic_DNA"/>
</dbReference>
<sequence length="485" mass="53610">MSAARNDGEIPPSTYGDTHFVHYIASAPLHPIVIQAIISVPFECLGEGLLYEDIGREEPNILKDLITPTKTSKRVAIEDRERPKKWWKAQCLHYGLQVPSTAPIGTYRVHLENAIRQRGGLKRPQGLTDLELEQNAKFRRLNTEVREATSGSSTQAKPSKAKTKSIQLVPGVTLESAPSFAPKTKAKSDPKAKQDPKVKEPRPKAESKPKIEPKAKSGKAKVEAKVKSAPGTFEDIVGPKSTTSKKRKAETIVHHVYHYDGDKFDQAVTVPIVNQETGKRSTKKARTAAPPAPAPGPSGPSFDPPPTYSQVVPRAKQTARHTGQSAPRAKHTLPPHKLWNLNGHYEINCTSEEQWSLSGCRPCISIRFGDDSLDEPKFEGLLELPGFMTCILRLKDGAPPPDDGYVRFEWCGQEDGTGEILTPSVSKVGWLKVHPEQSYIKGMITGRCGEFTFNGNKVGPEDLQGYKWDDFGEEAYEEANRLRWG</sequence>
<gene>
    <name evidence="2" type="ORF">RDB_LOCUS92961</name>
</gene>
<protein>
    <submittedName>
        <fullName evidence="2">Uncharacterized protein</fullName>
    </submittedName>
</protein>
<dbReference type="Proteomes" id="UP000663846">
    <property type="component" value="Unassembled WGS sequence"/>
</dbReference>